<dbReference type="InterPro" id="IPR034660">
    <property type="entry name" value="DinB/YfiT-like"/>
</dbReference>
<protein>
    <recommendedName>
        <fullName evidence="1">DinB-like domain-containing protein</fullName>
    </recommendedName>
</protein>
<evidence type="ECO:0000313" key="3">
    <source>
        <dbReference type="Proteomes" id="UP000531594"/>
    </source>
</evidence>
<gene>
    <name evidence="2" type="ORF">HNR53_000912</name>
</gene>
<dbReference type="Gene3D" id="1.20.120.450">
    <property type="entry name" value="dinb family like domain"/>
    <property type="match status" value="1"/>
</dbReference>
<comment type="caution">
    <text evidence="2">The sequence shown here is derived from an EMBL/GenBank/DDBJ whole genome shotgun (WGS) entry which is preliminary data.</text>
</comment>
<dbReference type="RefSeq" id="WP_184523248.1">
    <property type="nucleotide sequence ID" value="NZ_JACHGK010000002.1"/>
</dbReference>
<feature type="domain" description="DinB-like" evidence="1">
    <location>
        <begin position="9"/>
        <end position="159"/>
    </location>
</feature>
<keyword evidence="3" id="KW-1185">Reference proteome</keyword>
<proteinExistence type="predicted"/>
<dbReference type="EMBL" id="JACHGK010000002">
    <property type="protein sequence ID" value="MBB6444304.1"/>
    <property type="molecule type" value="Genomic_DNA"/>
</dbReference>
<dbReference type="InterPro" id="IPR024775">
    <property type="entry name" value="DinB-like"/>
</dbReference>
<dbReference type="AlphaFoldDB" id="A0A7X0HP21"/>
<evidence type="ECO:0000313" key="2">
    <source>
        <dbReference type="EMBL" id="MBB6444304.1"/>
    </source>
</evidence>
<evidence type="ECO:0000259" key="1">
    <source>
        <dbReference type="Pfam" id="PF12867"/>
    </source>
</evidence>
<dbReference type="Pfam" id="PF12867">
    <property type="entry name" value="DinB_2"/>
    <property type="match status" value="1"/>
</dbReference>
<reference evidence="2 3" key="1">
    <citation type="submission" date="2020-08" db="EMBL/GenBank/DDBJ databases">
        <title>Genomic Encyclopedia of Type Strains, Phase IV (KMG-IV): sequencing the most valuable type-strain genomes for metagenomic binning, comparative biology and taxonomic classification.</title>
        <authorList>
            <person name="Goeker M."/>
        </authorList>
    </citation>
    <scope>NUCLEOTIDE SEQUENCE [LARGE SCALE GENOMIC DNA]</scope>
    <source>
        <strain evidence="2 3">DSM 5391</strain>
    </source>
</reference>
<organism evidence="2 3">
    <name type="scientific">Bacillus benzoevorans</name>
    <dbReference type="NCBI Taxonomy" id="1456"/>
    <lineage>
        <taxon>Bacteria</taxon>
        <taxon>Bacillati</taxon>
        <taxon>Bacillota</taxon>
        <taxon>Bacilli</taxon>
        <taxon>Bacillales</taxon>
        <taxon>Bacillaceae</taxon>
        <taxon>Bacillus</taxon>
    </lineage>
</organism>
<sequence length="170" mass="20031">MGEEIMVHLAESRNKLVKEMIVLSSETFNYRREPLEWSIAQICHHLFLVERASTKAIEIGLRTNDERKAEHKSLQFILDRSKKRKAPDIVEPGDGPYEVQQMLKWLQDSRNRLTDLLNSIEDKSILAEKSFQHPVYGHLSLDQWVELLDLHEQRHIEQIKEIKRVIGIRN</sequence>
<name>A0A7X0HP21_9BACI</name>
<dbReference type="Proteomes" id="UP000531594">
    <property type="component" value="Unassembled WGS sequence"/>
</dbReference>
<accession>A0A7X0HP21</accession>
<dbReference type="SUPFAM" id="SSF109854">
    <property type="entry name" value="DinB/YfiT-like putative metalloenzymes"/>
    <property type="match status" value="1"/>
</dbReference>